<sequence>MPELDIHASAREVADLFNCNRSADALERLDALRQGQSLVVQEALDRLVAVEAREQLAELARPGAIAADDAEGLRTSVERLRTATGAPRFPADTETRDLSQTQLHDVYASIVASRGNQAAQDSLQANGDRVILGLRNDTQTTFNRGAGAYDDRLVVVWKDNNGVRHAREFNRANTEPSAQYDHHAGSDGTRPFADESGNATRLHTSQGYEQIRPKKIEGEDVNHDGVRDLGRLGEGTTEMLRTDHPTYGSPRQNGREFALRPAAEAVAGGAGRVQRDTNADGWFTAADLHGMQDLNNTFKIHRGSTRNTDSAGCQTIGGGEYDAFVAEIRRNPQQVRWQYVLTSVEGGQRLQHGPEPPPVHRAPDVLPAQPQRHPADPQHPDHGLHRQIQGRVGQLGPDTQANEERLSMSLLAEAKANGLKQVDHLFPNQAAATVKPGDHLFMVHGRPDDPASTRVMVNRAAATNTPVDESLARLENLNRIAANTPSTDQPNRNSAHDAPGIRLA</sequence>
<feature type="region of interest" description="Disordered" evidence="1">
    <location>
        <begin position="481"/>
        <end position="504"/>
    </location>
</feature>
<gene>
    <name evidence="3" type="ORF">DT603_13995</name>
</gene>
<feature type="compositionally biased region" description="Basic and acidic residues" evidence="1">
    <location>
        <begin position="373"/>
        <end position="384"/>
    </location>
</feature>
<evidence type="ECO:0000313" key="4">
    <source>
        <dbReference type="Proteomes" id="UP001429354"/>
    </source>
</evidence>
<accession>A0ABX0AH87</accession>
<feature type="region of interest" description="Disordered" evidence="1">
    <location>
        <begin position="348"/>
        <end position="384"/>
    </location>
</feature>
<comment type="caution">
    <text evidence="3">The sequence shown here is derived from an EMBL/GenBank/DDBJ whole genome shotgun (WGS) entry which is preliminary data.</text>
</comment>
<dbReference type="RefSeq" id="WP_162350610.1">
    <property type="nucleotide sequence ID" value="NZ_QOVG01000010.1"/>
</dbReference>
<evidence type="ECO:0000313" key="3">
    <source>
        <dbReference type="EMBL" id="NDK39952.1"/>
    </source>
</evidence>
<feature type="region of interest" description="Disordered" evidence="1">
    <location>
        <begin position="174"/>
        <end position="198"/>
    </location>
</feature>
<dbReference type="Pfam" id="PF20410">
    <property type="entry name" value="X-Tfes_XVIPCD"/>
    <property type="match status" value="1"/>
</dbReference>
<feature type="domain" description="X-Tfes XVIPCD" evidence="2">
    <location>
        <begin position="376"/>
        <end position="475"/>
    </location>
</feature>
<reference evidence="3 4" key="1">
    <citation type="submission" date="2018-07" db="EMBL/GenBank/DDBJ databases">
        <title>Whole genome Sequencing of Pseudoxanthomonas gei KCTC 32298 (T).</title>
        <authorList>
            <person name="Kumar S."/>
            <person name="Bansal K."/>
            <person name="Kaur A."/>
            <person name="Patil P."/>
            <person name="Sharma S."/>
            <person name="Patil P.B."/>
        </authorList>
    </citation>
    <scope>NUCLEOTIDE SEQUENCE [LARGE SCALE GENOMIC DNA]</scope>
    <source>
        <strain evidence="3 4">KCTC 32298</strain>
    </source>
</reference>
<proteinExistence type="predicted"/>
<dbReference type="EMBL" id="QOVG01000010">
    <property type="protein sequence ID" value="NDK39952.1"/>
    <property type="molecule type" value="Genomic_DNA"/>
</dbReference>
<feature type="compositionally biased region" description="Polar residues" evidence="1">
    <location>
        <begin position="481"/>
        <end position="493"/>
    </location>
</feature>
<evidence type="ECO:0000259" key="2">
    <source>
        <dbReference type="Pfam" id="PF20410"/>
    </source>
</evidence>
<evidence type="ECO:0000256" key="1">
    <source>
        <dbReference type="SAM" id="MobiDB-lite"/>
    </source>
</evidence>
<keyword evidence="4" id="KW-1185">Reference proteome</keyword>
<protein>
    <recommendedName>
        <fullName evidence="2">X-Tfes XVIPCD domain-containing protein</fullName>
    </recommendedName>
</protein>
<dbReference type="InterPro" id="IPR046519">
    <property type="entry name" value="X-Tfes_XVIPCD"/>
</dbReference>
<organism evidence="3 4">
    <name type="scientific">Pseudoxanthomonas gei</name>
    <dbReference type="NCBI Taxonomy" id="1383030"/>
    <lineage>
        <taxon>Bacteria</taxon>
        <taxon>Pseudomonadati</taxon>
        <taxon>Pseudomonadota</taxon>
        <taxon>Gammaproteobacteria</taxon>
        <taxon>Lysobacterales</taxon>
        <taxon>Lysobacteraceae</taxon>
        <taxon>Pseudoxanthomonas</taxon>
    </lineage>
</organism>
<dbReference type="Proteomes" id="UP001429354">
    <property type="component" value="Unassembled WGS sequence"/>
</dbReference>
<name>A0ABX0AH87_9GAMM</name>